<proteinExistence type="predicted"/>
<dbReference type="InterPro" id="IPR001387">
    <property type="entry name" value="Cro/C1-type_HTH"/>
</dbReference>
<reference evidence="2 3" key="1">
    <citation type="journal article" date="2019" name="Sci. Rep.">
        <title>Sulfobacillus thermotolerans: new insights into resistance and metabolic capacities of acidophilic chemolithotrophs.</title>
        <authorList>
            <person name="Panyushkina A.E."/>
            <person name="Babenko V.V."/>
            <person name="Nikitina A.S."/>
            <person name="Selezneva O.V."/>
            <person name="Tsaplina I.A."/>
            <person name="Letarova M.A."/>
            <person name="Kostryukova E.S."/>
            <person name="Letarov A.V."/>
        </authorList>
    </citation>
    <scope>NUCLEOTIDE SEQUENCE [LARGE SCALE GENOMIC DNA]</scope>
    <source>
        <strain evidence="2 3">Kr1</strain>
    </source>
</reference>
<organism evidence="2 3">
    <name type="scientific">Sulfobacillus thermotolerans</name>
    <dbReference type="NCBI Taxonomy" id="338644"/>
    <lineage>
        <taxon>Bacteria</taxon>
        <taxon>Bacillati</taxon>
        <taxon>Bacillota</taxon>
        <taxon>Clostridia</taxon>
        <taxon>Eubacteriales</taxon>
        <taxon>Clostridiales Family XVII. Incertae Sedis</taxon>
        <taxon>Sulfobacillus</taxon>
    </lineage>
</organism>
<name>A0ABN5GZT9_9FIRM</name>
<feature type="domain" description="HTH cro/C1-type" evidence="1">
    <location>
        <begin position="28"/>
        <end position="52"/>
    </location>
</feature>
<evidence type="ECO:0000313" key="2">
    <source>
        <dbReference type="EMBL" id="AUW92873.1"/>
    </source>
</evidence>
<protein>
    <submittedName>
        <fullName evidence="2">Transcriptional regulator</fullName>
    </submittedName>
</protein>
<dbReference type="EMBL" id="CP019454">
    <property type="protein sequence ID" value="AUW92873.1"/>
    <property type="molecule type" value="Genomic_DNA"/>
</dbReference>
<sequence>MDLIRIGDKVVSLSRITDMAEQILLARSQGLSQQDVARKFHVDRSFVSRLETVGELRKGRSIAVIGFPVQNTEEIRKTCQDLGVELCWVMTNQERWEYAQSKNGIELINEIMDLASRFRQFDAIILLASNARVRLMAALLDSRAVIPVVLGETPLSADVVVDIDSLRKTILAVSEGGLSLNDSPK</sequence>
<dbReference type="Proteomes" id="UP000325292">
    <property type="component" value="Chromosome"/>
</dbReference>
<keyword evidence="3" id="KW-1185">Reference proteome</keyword>
<dbReference type="RefSeq" id="WP_103376141.1">
    <property type="nucleotide sequence ID" value="NZ_CP133983.1"/>
</dbReference>
<dbReference type="PROSITE" id="PS50943">
    <property type="entry name" value="HTH_CROC1"/>
    <property type="match status" value="1"/>
</dbReference>
<gene>
    <name evidence="2" type="ORF">BXT84_01985</name>
</gene>
<dbReference type="Gene3D" id="1.10.260.40">
    <property type="entry name" value="lambda repressor-like DNA-binding domains"/>
    <property type="match status" value="1"/>
</dbReference>
<dbReference type="CDD" id="cd00093">
    <property type="entry name" value="HTH_XRE"/>
    <property type="match status" value="1"/>
</dbReference>
<accession>A0ABN5GZT9</accession>
<evidence type="ECO:0000313" key="3">
    <source>
        <dbReference type="Proteomes" id="UP000325292"/>
    </source>
</evidence>
<dbReference type="InterPro" id="IPR010982">
    <property type="entry name" value="Lambda_DNA-bd_dom_sf"/>
</dbReference>
<evidence type="ECO:0000259" key="1">
    <source>
        <dbReference type="PROSITE" id="PS50943"/>
    </source>
</evidence>